<reference evidence="8" key="2">
    <citation type="journal article" date="2023" name="IMA Fungus">
        <title>Comparative genomic study of the Penicillium genus elucidates a diverse pangenome and 15 lateral gene transfer events.</title>
        <authorList>
            <person name="Petersen C."/>
            <person name="Sorensen T."/>
            <person name="Nielsen M.R."/>
            <person name="Sondergaard T.E."/>
            <person name="Sorensen J.L."/>
            <person name="Fitzpatrick D.A."/>
            <person name="Frisvad J.C."/>
            <person name="Nielsen K.L."/>
        </authorList>
    </citation>
    <scope>NUCLEOTIDE SEQUENCE</scope>
    <source>
        <strain evidence="8">IBT 19713</strain>
    </source>
</reference>
<comment type="caution">
    <text evidence="8">The sequence shown here is derived from an EMBL/GenBank/DDBJ whole genome shotgun (WGS) entry which is preliminary data.</text>
</comment>
<protein>
    <recommendedName>
        <fullName evidence="7">FAD dependent oxidoreductase domain-containing protein</fullName>
    </recommendedName>
</protein>
<evidence type="ECO:0000256" key="6">
    <source>
        <dbReference type="SAM" id="Phobius"/>
    </source>
</evidence>
<evidence type="ECO:0000259" key="7">
    <source>
        <dbReference type="Pfam" id="PF01266"/>
    </source>
</evidence>
<dbReference type="EMBL" id="JAPQKS010000004">
    <property type="protein sequence ID" value="KAJ5232182.1"/>
    <property type="molecule type" value="Genomic_DNA"/>
</dbReference>
<dbReference type="GeneID" id="83201738"/>
<evidence type="ECO:0000256" key="3">
    <source>
        <dbReference type="ARBA" id="ARBA00022630"/>
    </source>
</evidence>
<evidence type="ECO:0000313" key="9">
    <source>
        <dbReference type="Proteomes" id="UP001150941"/>
    </source>
</evidence>
<evidence type="ECO:0000256" key="4">
    <source>
        <dbReference type="ARBA" id="ARBA00022827"/>
    </source>
</evidence>
<keyword evidence="6" id="KW-0472">Membrane</keyword>
<dbReference type="Gene3D" id="3.50.50.60">
    <property type="entry name" value="FAD/NAD(P)-binding domain"/>
    <property type="match status" value="1"/>
</dbReference>
<reference evidence="8" key="1">
    <citation type="submission" date="2022-11" db="EMBL/GenBank/DDBJ databases">
        <authorList>
            <person name="Petersen C."/>
        </authorList>
    </citation>
    <scope>NUCLEOTIDE SEQUENCE</scope>
    <source>
        <strain evidence="8">IBT 19713</strain>
    </source>
</reference>
<dbReference type="SUPFAM" id="SSF51905">
    <property type="entry name" value="FAD/NAD(P)-binding domain"/>
    <property type="match status" value="1"/>
</dbReference>
<dbReference type="AlphaFoldDB" id="A0A9W9P109"/>
<dbReference type="GO" id="GO:0050660">
    <property type="term" value="F:flavin adenine dinucleotide binding"/>
    <property type="evidence" value="ECO:0007669"/>
    <property type="project" value="InterPro"/>
</dbReference>
<dbReference type="InterPro" id="IPR036188">
    <property type="entry name" value="FAD/NAD-bd_sf"/>
</dbReference>
<evidence type="ECO:0000256" key="5">
    <source>
        <dbReference type="ARBA" id="ARBA00023002"/>
    </source>
</evidence>
<evidence type="ECO:0000256" key="1">
    <source>
        <dbReference type="ARBA" id="ARBA00001974"/>
    </source>
</evidence>
<evidence type="ECO:0000313" key="8">
    <source>
        <dbReference type="EMBL" id="KAJ5232182.1"/>
    </source>
</evidence>
<dbReference type="RefSeq" id="XP_058330175.1">
    <property type="nucleotide sequence ID" value="XM_058474435.1"/>
</dbReference>
<dbReference type="Gene3D" id="3.30.9.10">
    <property type="entry name" value="D-Amino Acid Oxidase, subunit A, domain 2"/>
    <property type="match status" value="1"/>
</dbReference>
<dbReference type="InterPro" id="IPR006076">
    <property type="entry name" value="FAD-dep_OxRdtase"/>
</dbReference>
<accession>A0A9W9P109</accession>
<comment type="cofactor">
    <cofactor evidence="1">
        <name>FAD</name>
        <dbReference type="ChEBI" id="CHEBI:57692"/>
    </cofactor>
</comment>
<dbReference type="Proteomes" id="UP001150941">
    <property type="component" value="Unassembled WGS sequence"/>
</dbReference>
<dbReference type="Pfam" id="PF01266">
    <property type="entry name" value="DAO"/>
    <property type="match status" value="1"/>
</dbReference>
<dbReference type="GO" id="GO:0008115">
    <property type="term" value="F:sarcosine oxidase activity"/>
    <property type="evidence" value="ECO:0007669"/>
    <property type="project" value="TreeGrafter"/>
</dbReference>
<feature type="transmembrane region" description="Helical" evidence="6">
    <location>
        <begin position="6"/>
        <end position="25"/>
    </location>
</feature>
<dbReference type="PANTHER" id="PTHR10961">
    <property type="entry name" value="PEROXISOMAL SARCOSINE OXIDASE"/>
    <property type="match status" value="1"/>
</dbReference>
<organism evidence="8 9">
    <name type="scientific">Penicillium chermesinum</name>
    <dbReference type="NCBI Taxonomy" id="63820"/>
    <lineage>
        <taxon>Eukaryota</taxon>
        <taxon>Fungi</taxon>
        <taxon>Dikarya</taxon>
        <taxon>Ascomycota</taxon>
        <taxon>Pezizomycotina</taxon>
        <taxon>Eurotiomycetes</taxon>
        <taxon>Eurotiomycetidae</taxon>
        <taxon>Eurotiales</taxon>
        <taxon>Aspergillaceae</taxon>
        <taxon>Penicillium</taxon>
    </lineage>
</organism>
<keyword evidence="6" id="KW-1133">Transmembrane helix</keyword>
<proteinExistence type="inferred from homology"/>
<dbReference type="PANTHER" id="PTHR10961:SF15">
    <property type="entry name" value="FAD DEPENDENT OXIDOREDUCTASE DOMAIN-CONTAINING PROTEIN"/>
    <property type="match status" value="1"/>
</dbReference>
<gene>
    <name evidence="8" type="ORF">N7468_005138</name>
</gene>
<name>A0A9W9P109_9EURO</name>
<comment type="similarity">
    <text evidence="2">Belongs to the MSOX/MTOX family.</text>
</comment>
<keyword evidence="3" id="KW-0285">Flavoprotein</keyword>
<feature type="domain" description="FAD dependent oxidoreductase" evidence="7">
    <location>
        <begin position="7"/>
        <end position="434"/>
    </location>
</feature>
<keyword evidence="9" id="KW-1185">Reference proteome</keyword>
<keyword evidence="4" id="KW-0274">FAD</keyword>
<sequence>MTTPDSRVIIVGGGVFGLSTALWLARGGYKDVMIFDRCDFEKDLYNPSSNCDGASADINKIFRATYGQQTHSQDLALEARNIWLQWNKEIRQSSPSELPEPLTPQDQLLHLCGVYHLADGPEMIDRYVENLKIMKDTAPSFRDLQFVKDSPEDEKRAADLGPEWAKKHHLFDHFRNNRTNGFLDAGSGVTLADKACVYARHLCLKAGVKFVLGRPKGELERLLIDQSSQGKRVQGIQTRDGQSHFADIIIVACGPWSSSVVPEAHRSVEATMGTLMFIDVPSNRQDLRERFHPDNFPIWRFLEGEGDSAYEGGGFPITREGRLKFGFRARKFTNFQDHPKENKLRISTPRTKYSSEPINTVPLYGLQRMKRVIGGLFPELKEIGFTDSRLCWYTDSIDNEFVIDYVPGYSDSLFICTGGSGHGFKFLPILGKYVKNQLEKTPDRFTPLWKWRSVQEGKPCNGLEEGENGPREMSKLELAKRKCYKPLIYEALLTEEPITSRRFQVPYRELFVNLGYKDIDEFPSK</sequence>
<keyword evidence="5" id="KW-0560">Oxidoreductase</keyword>
<evidence type="ECO:0000256" key="2">
    <source>
        <dbReference type="ARBA" id="ARBA00010989"/>
    </source>
</evidence>
<dbReference type="OrthoDB" id="2219495at2759"/>
<dbReference type="InterPro" id="IPR045170">
    <property type="entry name" value="MTOX"/>
</dbReference>
<keyword evidence="6" id="KW-0812">Transmembrane</keyword>